<keyword evidence="5 13" id="KW-0028">Amino-acid biosynthesis</keyword>
<sequence length="321" mass="32100">MGVEFVSGPVRVRVPATSANLGPGFDSLGLALALYDDVSAEVTTAGCRVTVTGQGAGELPTDETHLVVRAMFAAFDALGGRPPGLAVECVNRIPQARGLGSSSAAIVAGVQLARALVVDGPDRLDAAAALDLAAAIEGHPDNVAPCLLGGFTIAWSGGDHEAGPGAGARAVTLAPADGIRPVVFVPQERGLTAQARAALPATVPHGDAAFAAGRAALLVHALTHDPALLLPATEDRLHQDYRAPGMPATAALVAALRGAGVAAVVSGAGPTVLALSEPPETFDPGMGWAVLRLLVDVAGAQVDRGTLGHAERDPVAAGRKS</sequence>
<dbReference type="EMBL" id="AP023359">
    <property type="protein sequence ID" value="BCJ66725.1"/>
    <property type="molecule type" value="Genomic_DNA"/>
</dbReference>
<dbReference type="InterPro" id="IPR000870">
    <property type="entry name" value="Homoserine_kinase"/>
</dbReference>
<dbReference type="InterPro" id="IPR036554">
    <property type="entry name" value="GHMP_kinase_C_sf"/>
</dbReference>
<evidence type="ECO:0000256" key="6">
    <source>
        <dbReference type="ARBA" id="ARBA00022679"/>
    </source>
</evidence>
<dbReference type="Gene3D" id="3.30.230.10">
    <property type="match status" value="1"/>
</dbReference>
<dbReference type="InterPro" id="IPR020568">
    <property type="entry name" value="Ribosomal_Su5_D2-typ_SF"/>
</dbReference>
<feature type="domain" description="GHMP kinase C-terminal" evidence="15">
    <location>
        <begin position="224"/>
        <end position="280"/>
    </location>
</feature>
<dbReference type="GO" id="GO:0009088">
    <property type="term" value="P:threonine biosynthetic process"/>
    <property type="evidence" value="ECO:0007669"/>
    <property type="project" value="UniProtKB-UniRule"/>
</dbReference>
<evidence type="ECO:0000256" key="13">
    <source>
        <dbReference type="HAMAP-Rule" id="MF_00384"/>
    </source>
</evidence>
<evidence type="ECO:0000313" key="17">
    <source>
        <dbReference type="Proteomes" id="UP000680866"/>
    </source>
</evidence>
<dbReference type="GO" id="GO:0005737">
    <property type="term" value="C:cytoplasm"/>
    <property type="evidence" value="ECO:0007669"/>
    <property type="project" value="UniProtKB-SubCell"/>
</dbReference>
<dbReference type="PIRSF" id="PIRSF000676">
    <property type="entry name" value="Homoser_kin"/>
    <property type="match status" value="1"/>
</dbReference>
<accession>A0A810N5J0</accession>
<dbReference type="Pfam" id="PF00288">
    <property type="entry name" value="GHMP_kinases_N"/>
    <property type="match status" value="1"/>
</dbReference>
<dbReference type="GO" id="GO:0005524">
    <property type="term" value="F:ATP binding"/>
    <property type="evidence" value="ECO:0007669"/>
    <property type="project" value="UniProtKB-UniRule"/>
</dbReference>
<evidence type="ECO:0000259" key="15">
    <source>
        <dbReference type="Pfam" id="PF08544"/>
    </source>
</evidence>
<name>A0A810N5J0_9ACTN</name>
<evidence type="ECO:0000256" key="11">
    <source>
        <dbReference type="ARBA" id="ARBA00049375"/>
    </source>
</evidence>
<dbReference type="InterPro" id="IPR006204">
    <property type="entry name" value="GHMP_kinase_N_dom"/>
</dbReference>
<evidence type="ECO:0000256" key="10">
    <source>
        <dbReference type="ARBA" id="ARBA00022840"/>
    </source>
</evidence>
<keyword evidence="7 13" id="KW-0791">Threonine biosynthesis</keyword>
<evidence type="ECO:0000256" key="2">
    <source>
        <dbReference type="ARBA" id="ARBA00007370"/>
    </source>
</evidence>
<dbReference type="NCBIfam" id="TIGR00191">
    <property type="entry name" value="thrB"/>
    <property type="match status" value="1"/>
</dbReference>
<dbReference type="UniPathway" id="UPA00050">
    <property type="reaction ID" value="UER00064"/>
</dbReference>
<dbReference type="Pfam" id="PF08544">
    <property type="entry name" value="GHMP_kinases_C"/>
    <property type="match status" value="1"/>
</dbReference>
<organism evidence="16 17">
    <name type="scientific">Polymorphospora rubra</name>
    <dbReference type="NCBI Taxonomy" id="338584"/>
    <lineage>
        <taxon>Bacteria</taxon>
        <taxon>Bacillati</taxon>
        <taxon>Actinomycetota</taxon>
        <taxon>Actinomycetes</taxon>
        <taxon>Micromonosporales</taxon>
        <taxon>Micromonosporaceae</taxon>
        <taxon>Polymorphospora</taxon>
    </lineage>
</organism>
<keyword evidence="13" id="KW-0963">Cytoplasm</keyword>
<evidence type="ECO:0000259" key="14">
    <source>
        <dbReference type="Pfam" id="PF00288"/>
    </source>
</evidence>
<dbReference type="SUPFAM" id="SSF55060">
    <property type="entry name" value="GHMP Kinase, C-terminal domain"/>
    <property type="match status" value="1"/>
</dbReference>
<reference evidence="16" key="1">
    <citation type="submission" date="2020-08" db="EMBL/GenBank/DDBJ databases">
        <title>Whole genome shotgun sequence of Polymorphospora rubra NBRC 101157.</title>
        <authorList>
            <person name="Komaki H."/>
            <person name="Tamura T."/>
        </authorList>
    </citation>
    <scope>NUCLEOTIDE SEQUENCE</scope>
    <source>
        <strain evidence="16">NBRC 101157</strain>
    </source>
</reference>
<dbReference type="PANTHER" id="PTHR20861">
    <property type="entry name" value="HOMOSERINE/4-DIPHOSPHOCYTIDYL-2-C-METHYL-D-ERYTHRITOL KINASE"/>
    <property type="match status" value="1"/>
</dbReference>
<evidence type="ECO:0000313" key="16">
    <source>
        <dbReference type="EMBL" id="BCJ66725.1"/>
    </source>
</evidence>
<evidence type="ECO:0000256" key="7">
    <source>
        <dbReference type="ARBA" id="ARBA00022697"/>
    </source>
</evidence>
<keyword evidence="17" id="KW-1185">Reference proteome</keyword>
<proteinExistence type="inferred from homology"/>
<dbReference type="InterPro" id="IPR013750">
    <property type="entry name" value="GHMP_kinase_C_dom"/>
</dbReference>
<comment type="subcellular location">
    <subcellularLocation>
        <location evidence="13">Cytoplasm</location>
    </subcellularLocation>
</comment>
<dbReference type="HAMAP" id="MF_00384">
    <property type="entry name" value="Homoser_kinase"/>
    <property type="match status" value="1"/>
</dbReference>
<gene>
    <name evidence="13 16" type="primary">thrB</name>
    <name evidence="16" type="ORF">Prubr_37460</name>
</gene>
<feature type="domain" description="GHMP kinase N-terminal" evidence="14">
    <location>
        <begin position="66"/>
        <end position="150"/>
    </location>
</feature>
<dbReference type="InterPro" id="IPR006203">
    <property type="entry name" value="GHMP_knse_ATP-bd_CS"/>
</dbReference>
<keyword evidence="8 13" id="KW-0547">Nucleotide-binding</keyword>
<evidence type="ECO:0000256" key="12">
    <source>
        <dbReference type="ARBA" id="ARBA00049954"/>
    </source>
</evidence>
<keyword evidence="6 13" id="KW-0808">Transferase</keyword>
<protein>
    <recommendedName>
        <fullName evidence="4 13">Homoserine kinase</fullName>
        <shortName evidence="13">HK</shortName>
        <shortName evidence="13">HSK</shortName>
        <ecNumber evidence="3 13">2.7.1.39</ecNumber>
    </recommendedName>
</protein>
<dbReference type="SUPFAM" id="SSF54211">
    <property type="entry name" value="Ribosomal protein S5 domain 2-like"/>
    <property type="match status" value="1"/>
</dbReference>
<evidence type="ECO:0000256" key="4">
    <source>
        <dbReference type="ARBA" id="ARBA00017858"/>
    </source>
</evidence>
<keyword evidence="9 13" id="KW-0418">Kinase</keyword>
<evidence type="ECO:0000256" key="8">
    <source>
        <dbReference type="ARBA" id="ARBA00022741"/>
    </source>
</evidence>
<evidence type="ECO:0000256" key="5">
    <source>
        <dbReference type="ARBA" id="ARBA00022605"/>
    </source>
</evidence>
<dbReference type="Proteomes" id="UP000680866">
    <property type="component" value="Chromosome"/>
</dbReference>
<keyword evidence="10 13" id="KW-0067">ATP-binding</keyword>
<dbReference type="PRINTS" id="PR00958">
    <property type="entry name" value="HOMSERKINASE"/>
</dbReference>
<dbReference type="EC" id="2.7.1.39" evidence="3 13"/>
<feature type="binding site" evidence="13">
    <location>
        <begin position="94"/>
        <end position="104"/>
    </location>
    <ligand>
        <name>ATP</name>
        <dbReference type="ChEBI" id="CHEBI:30616"/>
    </ligand>
</feature>
<comment type="catalytic activity">
    <reaction evidence="11 13">
        <text>L-homoserine + ATP = O-phospho-L-homoserine + ADP + H(+)</text>
        <dbReference type="Rhea" id="RHEA:13985"/>
        <dbReference type="ChEBI" id="CHEBI:15378"/>
        <dbReference type="ChEBI" id="CHEBI:30616"/>
        <dbReference type="ChEBI" id="CHEBI:57476"/>
        <dbReference type="ChEBI" id="CHEBI:57590"/>
        <dbReference type="ChEBI" id="CHEBI:456216"/>
        <dbReference type="EC" id="2.7.1.39"/>
    </reaction>
</comment>
<dbReference type="PANTHER" id="PTHR20861:SF1">
    <property type="entry name" value="HOMOSERINE KINASE"/>
    <property type="match status" value="1"/>
</dbReference>
<comment type="function">
    <text evidence="12 13">Catalyzes the ATP-dependent phosphorylation of L-homoserine to L-homoserine phosphate.</text>
</comment>
<dbReference type="RefSeq" id="WP_212827022.1">
    <property type="nucleotide sequence ID" value="NZ_AP023359.1"/>
</dbReference>
<comment type="pathway">
    <text evidence="1 13">Amino-acid biosynthesis; L-threonine biosynthesis; L-threonine from L-aspartate: step 4/5.</text>
</comment>
<dbReference type="AlphaFoldDB" id="A0A810N5J0"/>
<evidence type="ECO:0000256" key="3">
    <source>
        <dbReference type="ARBA" id="ARBA00012078"/>
    </source>
</evidence>
<dbReference type="GO" id="GO:0004413">
    <property type="term" value="F:homoserine kinase activity"/>
    <property type="evidence" value="ECO:0007669"/>
    <property type="project" value="UniProtKB-UniRule"/>
</dbReference>
<dbReference type="PROSITE" id="PS00627">
    <property type="entry name" value="GHMP_KINASES_ATP"/>
    <property type="match status" value="1"/>
</dbReference>
<evidence type="ECO:0000256" key="1">
    <source>
        <dbReference type="ARBA" id="ARBA00005015"/>
    </source>
</evidence>
<evidence type="ECO:0000256" key="9">
    <source>
        <dbReference type="ARBA" id="ARBA00022777"/>
    </source>
</evidence>
<dbReference type="Gene3D" id="3.30.70.890">
    <property type="entry name" value="GHMP kinase, C-terminal domain"/>
    <property type="match status" value="1"/>
</dbReference>
<dbReference type="InterPro" id="IPR014721">
    <property type="entry name" value="Ribsml_uS5_D2-typ_fold_subgr"/>
</dbReference>
<dbReference type="KEGG" id="pry:Prubr_37460"/>
<comment type="similarity">
    <text evidence="2 13">Belongs to the GHMP kinase family. Homoserine kinase subfamily.</text>
</comment>